<feature type="chain" id="PRO_5012111048" evidence="1">
    <location>
        <begin position="28"/>
        <end position="247"/>
    </location>
</feature>
<keyword evidence="3" id="KW-0808">Transferase</keyword>
<dbReference type="Proteomes" id="UP000219327">
    <property type="component" value="Unassembled WGS sequence"/>
</dbReference>
<sequence>MHPATNRILGSLSLAMLLLACSGSDEALSKPTESDGYEYQTASRDGIGKVYEGREISHVMGHLGAGWLERPTRMREERTDLLIRRLPLAQDSIVADIGAGTGYFTFPVARRVPQGRVYAVDIQPEMLAIIEAQKTELGVTNIEPVLGRIDHPGLDDSSVDLIFIVDAYHEFSHPREMGEALAGALKPGGRLVLIEYRAEDPSVPIKPLHKMSEVQARREMTAIGLEWEITHDFLPQQHFLVFRKPMT</sequence>
<dbReference type="InterPro" id="IPR041698">
    <property type="entry name" value="Methyltransf_25"/>
</dbReference>
<reference evidence="3 4" key="1">
    <citation type="submission" date="2017-08" db="EMBL/GenBank/DDBJ databases">
        <title>Fine stratification of microbial communities through a metagenomic profile of the photic zone.</title>
        <authorList>
            <person name="Haro-Moreno J.M."/>
            <person name="Lopez-Perez M."/>
            <person name="De La Torre J."/>
            <person name="Picazo A."/>
            <person name="Camacho A."/>
            <person name="Rodriguez-Valera F."/>
        </authorList>
    </citation>
    <scope>NUCLEOTIDE SEQUENCE [LARGE SCALE GENOMIC DNA]</scope>
    <source>
        <strain evidence="3">MED-G24</strain>
    </source>
</reference>
<keyword evidence="3" id="KW-0489">Methyltransferase</keyword>
<dbReference type="GO" id="GO:0008168">
    <property type="term" value="F:methyltransferase activity"/>
    <property type="evidence" value="ECO:0007669"/>
    <property type="project" value="UniProtKB-KW"/>
</dbReference>
<evidence type="ECO:0000256" key="1">
    <source>
        <dbReference type="SAM" id="SignalP"/>
    </source>
</evidence>
<evidence type="ECO:0000259" key="2">
    <source>
        <dbReference type="Pfam" id="PF13649"/>
    </source>
</evidence>
<accession>A0A2A5WZA3</accession>
<dbReference type="PANTHER" id="PTHR43591:SF24">
    <property type="entry name" value="2-METHOXY-6-POLYPRENYL-1,4-BENZOQUINOL METHYLASE, MITOCHONDRIAL"/>
    <property type="match status" value="1"/>
</dbReference>
<evidence type="ECO:0000313" key="3">
    <source>
        <dbReference type="EMBL" id="PDH41658.1"/>
    </source>
</evidence>
<evidence type="ECO:0000313" key="4">
    <source>
        <dbReference type="Proteomes" id="UP000219327"/>
    </source>
</evidence>
<feature type="domain" description="Methyltransferase" evidence="2">
    <location>
        <begin position="94"/>
        <end position="189"/>
    </location>
</feature>
<dbReference type="Gene3D" id="3.40.50.150">
    <property type="entry name" value="Vaccinia Virus protein VP39"/>
    <property type="match status" value="1"/>
</dbReference>
<dbReference type="GO" id="GO:0032259">
    <property type="term" value="P:methylation"/>
    <property type="evidence" value="ECO:0007669"/>
    <property type="project" value="UniProtKB-KW"/>
</dbReference>
<dbReference type="CDD" id="cd02440">
    <property type="entry name" value="AdoMet_MTases"/>
    <property type="match status" value="1"/>
</dbReference>
<dbReference type="SUPFAM" id="SSF53335">
    <property type="entry name" value="S-adenosyl-L-methionine-dependent methyltransferases"/>
    <property type="match status" value="1"/>
</dbReference>
<organism evidence="3 4">
    <name type="scientific">OM182 bacterium MED-G24</name>
    <dbReference type="NCBI Taxonomy" id="1986255"/>
    <lineage>
        <taxon>Bacteria</taxon>
        <taxon>Pseudomonadati</taxon>
        <taxon>Pseudomonadota</taxon>
        <taxon>Gammaproteobacteria</taxon>
        <taxon>OMG group</taxon>
        <taxon>OM182 clade</taxon>
    </lineage>
</organism>
<dbReference type="PANTHER" id="PTHR43591">
    <property type="entry name" value="METHYLTRANSFERASE"/>
    <property type="match status" value="1"/>
</dbReference>
<proteinExistence type="predicted"/>
<comment type="caution">
    <text evidence="3">The sequence shown here is derived from an EMBL/GenBank/DDBJ whole genome shotgun (WGS) entry which is preliminary data.</text>
</comment>
<gene>
    <name evidence="3" type="ORF">CNE99_01130</name>
</gene>
<dbReference type="PROSITE" id="PS51257">
    <property type="entry name" value="PROKAR_LIPOPROTEIN"/>
    <property type="match status" value="1"/>
</dbReference>
<keyword evidence="1" id="KW-0732">Signal</keyword>
<protein>
    <submittedName>
        <fullName evidence="3">SAM-dependent methyltransferase</fullName>
    </submittedName>
</protein>
<dbReference type="Pfam" id="PF13649">
    <property type="entry name" value="Methyltransf_25"/>
    <property type="match status" value="1"/>
</dbReference>
<feature type="signal peptide" evidence="1">
    <location>
        <begin position="1"/>
        <end position="27"/>
    </location>
</feature>
<dbReference type="EMBL" id="NTKD01000003">
    <property type="protein sequence ID" value="PDH41658.1"/>
    <property type="molecule type" value="Genomic_DNA"/>
</dbReference>
<name>A0A2A5WZA3_9GAMM</name>
<dbReference type="AlphaFoldDB" id="A0A2A5WZA3"/>
<dbReference type="InterPro" id="IPR029063">
    <property type="entry name" value="SAM-dependent_MTases_sf"/>
</dbReference>